<proteinExistence type="predicted"/>
<keyword evidence="1" id="KW-0732">Signal</keyword>
<evidence type="ECO:0000256" key="1">
    <source>
        <dbReference type="SAM" id="SignalP"/>
    </source>
</evidence>
<evidence type="ECO:0000313" key="2">
    <source>
        <dbReference type="EMBL" id="RIY14172.1"/>
    </source>
</evidence>
<evidence type="ECO:0008006" key="4">
    <source>
        <dbReference type="Google" id="ProtNLM"/>
    </source>
</evidence>
<dbReference type="Gene3D" id="3.20.20.80">
    <property type="entry name" value="Glycosidases"/>
    <property type="match status" value="1"/>
</dbReference>
<organism evidence="2 3">
    <name type="scientific">Hymenobacter rubripertinctus</name>
    <dbReference type="NCBI Taxonomy" id="2029981"/>
    <lineage>
        <taxon>Bacteria</taxon>
        <taxon>Pseudomonadati</taxon>
        <taxon>Bacteroidota</taxon>
        <taxon>Cytophagia</taxon>
        <taxon>Cytophagales</taxon>
        <taxon>Hymenobacteraceae</taxon>
        <taxon>Hymenobacter</taxon>
    </lineage>
</organism>
<dbReference type="AlphaFoldDB" id="A0A418RA53"/>
<dbReference type="OrthoDB" id="9806009at2"/>
<reference evidence="2 3" key="2">
    <citation type="submission" date="2019-01" db="EMBL/GenBank/DDBJ databases">
        <title>Hymenobacter humicola sp. nov., isolated from soils in Antarctica.</title>
        <authorList>
            <person name="Sedlacek I."/>
            <person name="Holochova P."/>
            <person name="Kralova S."/>
            <person name="Pantucek R."/>
            <person name="Stankova E."/>
            <person name="Vrbovska V."/>
            <person name="Kristofova L."/>
            <person name="Svec P."/>
            <person name="Busse H.-J."/>
        </authorList>
    </citation>
    <scope>NUCLEOTIDE SEQUENCE [LARGE SCALE GENOMIC DNA]</scope>
    <source>
        <strain evidence="2 3">CCM 8852</strain>
    </source>
</reference>
<feature type="chain" id="PRO_5019011618" description="Alpha-amylase" evidence="1">
    <location>
        <begin position="30"/>
        <end position="69"/>
    </location>
</feature>
<comment type="caution">
    <text evidence="2">The sequence shown here is derived from an EMBL/GenBank/DDBJ whole genome shotgun (WGS) entry which is preliminary data.</text>
</comment>
<accession>A0A418RA53</accession>
<dbReference type="RefSeq" id="WP_119653800.1">
    <property type="nucleotide sequence ID" value="NZ_JBHUOI010000075.1"/>
</dbReference>
<keyword evidence="3" id="KW-1185">Reference proteome</keyword>
<dbReference type="Proteomes" id="UP000284250">
    <property type="component" value="Unassembled WGS sequence"/>
</dbReference>
<dbReference type="EMBL" id="QYCN01000001">
    <property type="protein sequence ID" value="RIY14172.1"/>
    <property type="molecule type" value="Genomic_DNA"/>
</dbReference>
<evidence type="ECO:0000313" key="3">
    <source>
        <dbReference type="Proteomes" id="UP000284250"/>
    </source>
</evidence>
<sequence length="69" mass="7760">MHISTNSWWRKLTLAAAALLALGGQPAKAQKVVLQGYWWDYWNTNYPNGWANYIALLAPRLKAMGIDAV</sequence>
<name>A0A418RA53_9BACT</name>
<protein>
    <recommendedName>
        <fullName evidence="4">Alpha-amylase</fullName>
    </recommendedName>
</protein>
<gene>
    <name evidence="2" type="ORF">D0T11_00335</name>
</gene>
<reference evidence="2 3" key="1">
    <citation type="submission" date="2018-09" db="EMBL/GenBank/DDBJ databases">
        <authorList>
            <person name="Zeman M."/>
            <person name="Pardy F."/>
        </authorList>
    </citation>
    <scope>NUCLEOTIDE SEQUENCE [LARGE SCALE GENOMIC DNA]</scope>
    <source>
        <strain evidence="2 3">CCM 8852</strain>
    </source>
</reference>
<feature type="signal peptide" evidence="1">
    <location>
        <begin position="1"/>
        <end position="29"/>
    </location>
</feature>